<dbReference type="OrthoDB" id="9772049at2"/>
<keyword evidence="5 7" id="KW-1133">Transmembrane helix</keyword>
<dbReference type="Gene3D" id="1.20.1560.10">
    <property type="entry name" value="ABC transporter type 1, transmembrane domain"/>
    <property type="match status" value="1"/>
</dbReference>
<dbReference type="PROSITE" id="PS00211">
    <property type="entry name" value="ABC_TRANSPORTER_1"/>
    <property type="match status" value="1"/>
</dbReference>
<feature type="transmembrane region" description="Helical" evidence="7">
    <location>
        <begin position="130"/>
        <end position="153"/>
    </location>
</feature>
<dbReference type="InterPro" id="IPR039421">
    <property type="entry name" value="Type_1_exporter"/>
</dbReference>
<keyword evidence="6 7" id="KW-0472">Membrane</keyword>
<name>A0A401FZM9_9BACT</name>
<organism evidence="10 11">
    <name type="scientific">Desulfonema ishimotonii</name>
    <dbReference type="NCBI Taxonomy" id="45657"/>
    <lineage>
        <taxon>Bacteria</taxon>
        <taxon>Pseudomonadati</taxon>
        <taxon>Thermodesulfobacteriota</taxon>
        <taxon>Desulfobacteria</taxon>
        <taxon>Desulfobacterales</taxon>
        <taxon>Desulfococcaceae</taxon>
        <taxon>Desulfonema</taxon>
    </lineage>
</organism>
<dbReference type="Gene3D" id="3.40.50.300">
    <property type="entry name" value="P-loop containing nucleotide triphosphate hydrolases"/>
    <property type="match status" value="2"/>
</dbReference>
<dbReference type="PANTHER" id="PTHR43394:SF1">
    <property type="entry name" value="ATP-BINDING CASSETTE SUB-FAMILY B MEMBER 10, MITOCHONDRIAL"/>
    <property type="match status" value="1"/>
</dbReference>
<gene>
    <name evidence="10" type="ORF">DENIS_3397</name>
</gene>
<evidence type="ECO:0000259" key="9">
    <source>
        <dbReference type="PROSITE" id="PS50929"/>
    </source>
</evidence>
<sequence>MITKRPLFYWVFNRYRLLQLLLLLLIMVSVFFRVFPLEMQKRIVNIAIRLKDQHLLFLYCGLYIGAVVLSGLLKYAANVLQKHLGQRILVEIRTELYTHILRLPLPFFRRTPPGTVITAMSAELNAVGHFIGGALAVPITSALTLLTFAGYMIWLDPRLGLISLVIYPLELIAIPMLQRRYNRLNTRRIDATRAMSNTVSEAISGIHEIQGNAAYGVESEKAGRFVRQLFSLMNRMFVLRFGIKFVNNLFQNFGPFLLFLVGGYLAIHGAFSLGALVAFLSAYEKVYDPWKELIEYYQDLQDARVRYRRVMEQFDVEPEFDMAPEGREPYRLTGRIEVKDLGYTVSGQIHLLDNISLSLGAGEHLALVGFSGSGKSTLAMLLGQLYRHRRGQIRVDGRDLDQMTKADISRNIGFVAQHPFIFDGTIRENLLYGCESLGRVGGEDLRPMPDRAKLMEIVRAVGFSDDVIRFGLNMSVSGQKNGALLDALFRMRSVVRRKLGAGHAHLVEFYDVNRFLRHISICKNIIFGDIRDPAYDLENLPRNRTFTDFLAHAELDRPLMRLGKNLARETVHLLRDLRDDAFFFEGSPIPAEEFDAYAEIVGRMETEGPDRLGPEDNALLLLLALRFVPARHKMLSVSGEIQDLIVRARHRFIEEIGQADMAKCRQVAAQFMRGETPDFSPASGEGNFSLYCPMEYLPSRTLLENIVFGTPRTDEMADTGELRELVIRHLAEEGLLDEVTDAGLDFQVGSKGDRLSGGQRQKIAIARALLKETPVLILDEATSGLDNASQARIQKYTETRLRGKVTVVAVIHRLDMAPGYDKIMVLRAGQIAESGTYTQLMEKKGIFYELVQGNG</sequence>
<dbReference type="InterPro" id="IPR036640">
    <property type="entry name" value="ABC1_TM_sf"/>
</dbReference>
<evidence type="ECO:0000256" key="4">
    <source>
        <dbReference type="ARBA" id="ARBA00022840"/>
    </source>
</evidence>
<evidence type="ECO:0000256" key="7">
    <source>
        <dbReference type="SAM" id="Phobius"/>
    </source>
</evidence>
<feature type="transmembrane region" description="Helical" evidence="7">
    <location>
        <begin position="159"/>
        <end position="177"/>
    </location>
</feature>
<dbReference type="InterPro" id="IPR011527">
    <property type="entry name" value="ABC1_TM_dom"/>
</dbReference>
<dbReference type="GO" id="GO:0005886">
    <property type="term" value="C:plasma membrane"/>
    <property type="evidence" value="ECO:0007669"/>
    <property type="project" value="UniProtKB-SubCell"/>
</dbReference>
<keyword evidence="11" id="KW-1185">Reference proteome</keyword>
<evidence type="ECO:0000256" key="6">
    <source>
        <dbReference type="ARBA" id="ARBA00023136"/>
    </source>
</evidence>
<evidence type="ECO:0000256" key="5">
    <source>
        <dbReference type="ARBA" id="ARBA00022989"/>
    </source>
</evidence>
<evidence type="ECO:0000256" key="2">
    <source>
        <dbReference type="ARBA" id="ARBA00022692"/>
    </source>
</evidence>
<evidence type="ECO:0000256" key="3">
    <source>
        <dbReference type="ARBA" id="ARBA00022741"/>
    </source>
</evidence>
<evidence type="ECO:0000256" key="1">
    <source>
        <dbReference type="ARBA" id="ARBA00004651"/>
    </source>
</evidence>
<dbReference type="GO" id="GO:0005524">
    <property type="term" value="F:ATP binding"/>
    <property type="evidence" value="ECO:0007669"/>
    <property type="project" value="UniProtKB-KW"/>
</dbReference>
<dbReference type="GO" id="GO:0015421">
    <property type="term" value="F:ABC-type oligopeptide transporter activity"/>
    <property type="evidence" value="ECO:0007669"/>
    <property type="project" value="TreeGrafter"/>
</dbReference>
<evidence type="ECO:0000259" key="8">
    <source>
        <dbReference type="PROSITE" id="PS50893"/>
    </source>
</evidence>
<feature type="transmembrane region" description="Helical" evidence="7">
    <location>
        <begin position="256"/>
        <end position="283"/>
    </location>
</feature>
<dbReference type="AlphaFoldDB" id="A0A401FZM9"/>
<reference evidence="11" key="2">
    <citation type="submission" date="2019-01" db="EMBL/GenBank/DDBJ databases">
        <title>Genome sequence of Desulfonema ishimotonii strain Tokyo 01.</title>
        <authorList>
            <person name="Fukui M."/>
        </authorList>
    </citation>
    <scope>NUCLEOTIDE SEQUENCE [LARGE SCALE GENOMIC DNA]</scope>
    <source>
        <strain evidence="11">Tokyo 01</strain>
    </source>
</reference>
<dbReference type="InterPro" id="IPR003593">
    <property type="entry name" value="AAA+_ATPase"/>
</dbReference>
<dbReference type="EMBL" id="BEXT01000001">
    <property type="protein sequence ID" value="GBC62425.1"/>
    <property type="molecule type" value="Genomic_DNA"/>
</dbReference>
<dbReference type="PROSITE" id="PS50893">
    <property type="entry name" value="ABC_TRANSPORTER_2"/>
    <property type="match status" value="1"/>
</dbReference>
<protein>
    <submittedName>
        <fullName evidence="10">ABC transporter ATP-binding protein</fullName>
    </submittedName>
</protein>
<comment type="subcellular location">
    <subcellularLocation>
        <location evidence="1">Cell membrane</location>
        <topology evidence="1">Multi-pass membrane protein</topology>
    </subcellularLocation>
</comment>
<feature type="transmembrane region" description="Helical" evidence="7">
    <location>
        <begin position="56"/>
        <end position="77"/>
    </location>
</feature>
<dbReference type="GO" id="GO:0016887">
    <property type="term" value="F:ATP hydrolysis activity"/>
    <property type="evidence" value="ECO:0007669"/>
    <property type="project" value="InterPro"/>
</dbReference>
<dbReference type="RefSeq" id="WP_124329593.1">
    <property type="nucleotide sequence ID" value="NZ_BEXT01000001.1"/>
</dbReference>
<keyword evidence="4 10" id="KW-0067">ATP-binding</keyword>
<dbReference type="SUPFAM" id="SSF52540">
    <property type="entry name" value="P-loop containing nucleoside triphosphate hydrolases"/>
    <property type="match status" value="1"/>
</dbReference>
<dbReference type="InterPro" id="IPR027417">
    <property type="entry name" value="P-loop_NTPase"/>
</dbReference>
<keyword evidence="3" id="KW-0547">Nucleotide-binding</keyword>
<dbReference type="PROSITE" id="PS50929">
    <property type="entry name" value="ABC_TM1F"/>
    <property type="match status" value="1"/>
</dbReference>
<dbReference type="CDD" id="cd07346">
    <property type="entry name" value="ABC_6TM_exporters"/>
    <property type="match status" value="1"/>
</dbReference>
<dbReference type="SUPFAM" id="SSF90123">
    <property type="entry name" value="ABC transporter transmembrane region"/>
    <property type="match status" value="1"/>
</dbReference>
<dbReference type="Proteomes" id="UP000288096">
    <property type="component" value="Unassembled WGS sequence"/>
</dbReference>
<dbReference type="SMART" id="SM00382">
    <property type="entry name" value="AAA"/>
    <property type="match status" value="1"/>
</dbReference>
<keyword evidence="2 7" id="KW-0812">Transmembrane</keyword>
<dbReference type="InterPro" id="IPR017871">
    <property type="entry name" value="ABC_transporter-like_CS"/>
</dbReference>
<feature type="domain" description="ABC transmembrane type-1" evidence="9">
    <location>
        <begin position="20"/>
        <end position="302"/>
    </location>
</feature>
<accession>A0A401FZM9</accession>
<dbReference type="Pfam" id="PF00664">
    <property type="entry name" value="ABC_membrane"/>
    <property type="match status" value="1"/>
</dbReference>
<dbReference type="InterPro" id="IPR003439">
    <property type="entry name" value="ABC_transporter-like_ATP-bd"/>
</dbReference>
<reference evidence="11" key="1">
    <citation type="submission" date="2017-11" db="EMBL/GenBank/DDBJ databases">
        <authorList>
            <person name="Watanabe M."/>
            <person name="Kojima H."/>
        </authorList>
    </citation>
    <scope>NUCLEOTIDE SEQUENCE [LARGE SCALE GENOMIC DNA]</scope>
    <source>
        <strain evidence="11">Tokyo 01</strain>
    </source>
</reference>
<feature type="domain" description="ABC transporter" evidence="8">
    <location>
        <begin position="336"/>
        <end position="853"/>
    </location>
</feature>
<proteinExistence type="predicted"/>
<evidence type="ECO:0000313" key="10">
    <source>
        <dbReference type="EMBL" id="GBC62425.1"/>
    </source>
</evidence>
<evidence type="ECO:0000313" key="11">
    <source>
        <dbReference type="Proteomes" id="UP000288096"/>
    </source>
</evidence>
<dbReference type="Pfam" id="PF00005">
    <property type="entry name" value="ABC_tran"/>
    <property type="match status" value="2"/>
</dbReference>
<comment type="caution">
    <text evidence="10">The sequence shown here is derived from an EMBL/GenBank/DDBJ whole genome shotgun (WGS) entry which is preliminary data.</text>
</comment>
<dbReference type="PANTHER" id="PTHR43394">
    <property type="entry name" value="ATP-DEPENDENT PERMEASE MDL1, MITOCHONDRIAL"/>
    <property type="match status" value="1"/>
</dbReference>